<evidence type="ECO:0000256" key="1">
    <source>
        <dbReference type="ARBA" id="ARBA00010254"/>
    </source>
</evidence>
<keyword evidence="5 6" id="KW-0687">Ribonucleoprotein</keyword>
<keyword evidence="3 6" id="KW-0694">RNA-binding</keyword>
<proteinExistence type="inferred from homology"/>
<gene>
    <name evidence="6 9" type="primary">rpsQ</name>
    <name evidence="9" type="ORF">MAMC_00826</name>
</gene>
<dbReference type="HAMAP" id="MF_01345_B">
    <property type="entry name" value="Ribosomal_uS17_B"/>
    <property type="match status" value="1"/>
</dbReference>
<organism evidence="9 10">
    <name type="scientific">Methylacidimicrobium cyclopophantes</name>
    <dbReference type="NCBI Taxonomy" id="1041766"/>
    <lineage>
        <taxon>Bacteria</taxon>
        <taxon>Pseudomonadati</taxon>
        <taxon>Verrucomicrobiota</taxon>
        <taxon>Methylacidimicrobium</taxon>
    </lineage>
</organism>
<dbReference type="InterPro" id="IPR000266">
    <property type="entry name" value="Ribosomal_uS17"/>
</dbReference>
<evidence type="ECO:0000256" key="7">
    <source>
        <dbReference type="RuleBase" id="RU003872"/>
    </source>
</evidence>
<evidence type="ECO:0000256" key="2">
    <source>
        <dbReference type="ARBA" id="ARBA00022730"/>
    </source>
</evidence>
<dbReference type="PROSITE" id="PS00056">
    <property type="entry name" value="RIBOSOMAL_S17"/>
    <property type="match status" value="1"/>
</dbReference>
<dbReference type="PRINTS" id="PR00973">
    <property type="entry name" value="RIBOSOMALS17"/>
</dbReference>
<keyword evidence="2 6" id="KW-0699">rRNA-binding</keyword>
<dbReference type="GO" id="GO:0022627">
    <property type="term" value="C:cytosolic small ribosomal subunit"/>
    <property type="evidence" value="ECO:0007669"/>
    <property type="project" value="UniProtKB-UniRule"/>
</dbReference>
<comment type="function">
    <text evidence="6">One of the primary rRNA binding proteins, it binds specifically to the 5'-end of 16S ribosomal RNA.</text>
</comment>
<evidence type="ECO:0000256" key="4">
    <source>
        <dbReference type="ARBA" id="ARBA00022980"/>
    </source>
</evidence>
<dbReference type="InterPro" id="IPR019979">
    <property type="entry name" value="Ribosomal_uS17_CS"/>
</dbReference>
<name>A0A5E6M9G4_9BACT</name>
<dbReference type="AlphaFoldDB" id="A0A5E6M9G4"/>
<dbReference type="PANTHER" id="PTHR10744:SF1">
    <property type="entry name" value="SMALL RIBOSOMAL SUBUNIT PROTEIN US17M"/>
    <property type="match status" value="1"/>
</dbReference>
<dbReference type="SUPFAM" id="SSF50249">
    <property type="entry name" value="Nucleic acid-binding proteins"/>
    <property type="match status" value="1"/>
</dbReference>
<dbReference type="EMBL" id="CABFUZ020000099">
    <property type="protein sequence ID" value="VVM05857.1"/>
    <property type="molecule type" value="Genomic_DNA"/>
</dbReference>
<evidence type="ECO:0000313" key="10">
    <source>
        <dbReference type="Proteomes" id="UP000381693"/>
    </source>
</evidence>
<dbReference type="Pfam" id="PF00366">
    <property type="entry name" value="Ribosomal_S17"/>
    <property type="match status" value="1"/>
</dbReference>
<accession>A0A5E6M9G4</accession>
<dbReference type="InterPro" id="IPR012340">
    <property type="entry name" value="NA-bd_OB-fold"/>
</dbReference>
<feature type="region of interest" description="Disordered" evidence="8">
    <location>
        <begin position="1"/>
        <end position="54"/>
    </location>
</feature>
<evidence type="ECO:0000256" key="6">
    <source>
        <dbReference type="HAMAP-Rule" id="MF_01345"/>
    </source>
</evidence>
<dbReference type="GO" id="GO:0003735">
    <property type="term" value="F:structural constituent of ribosome"/>
    <property type="evidence" value="ECO:0007669"/>
    <property type="project" value="UniProtKB-UniRule"/>
</dbReference>
<comment type="subunit">
    <text evidence="6">Part of the 30S ribosomal subunit.</text>
</comment>
<keyword evidence="10" id="KW-1185">Reference proteome</keyword>
<comment type="caution">
    <text evidence="9">The sequence shown here is derived from an EMBL/GenBank/DDBJ whole genome shotgun (WGS) entry which is preliminary data.</text>
</comment>
<dbReference type="InterPro" id="IPR019984">
    <property type="entry name" value="Ribosomal_uS17_bact/chlr"/>
</dbReference>
<feature type="compositionally biased region" description="Basic and acidic residues" evidence="8">
    <location>
        <begin position="1"/>
        <end position="16"/>
    </location>
</feature>
<dbReference type="GO" id="GO:0006412">
    <property type="term" value="P:translation"/>
    <property type="evidence" value="ECO:0007669"/>
    <property type="project" value="UniProtKB-UniRule"/>
</dbReference>
<reference evidence="9" key="1">
    <citation type="submission" date="2019-09" db="EMBL/GenBank/DDBJ databases">
        <authorList>
            <person name="Cremers G."/>
        </authorList>
    </citation>
    <scope>NUCLEOTIDE SEQUENCE [LARGE SCALE GENOMIC DNA]</scope>
    <source>
        <strain evidence="9">3B</strain>
    </source>
</reference>
<keyword evidence="4 6" id="KW-0689">Ribosomal protein</keyword>
<dbReference type="Gene3D" id="2.40.50.140">
    <property type="entry name" value="Nucleic acid-binding proteins"/>
    <property type="match status" value="1"/>
</dbReference>
<dbReference type="CDD" id="cd00364">
    <property type="entry name" value="Ribosomal_uS17"/>
    <property type="match status" value="1"/>
</dbReference>
<evidence type="ECO:0000256" key="8">
    <source>
        <dbReference type="SAM" id="MobiDB-lite"/>
    </source>
</evidence>
<dbReference type="RefSeq" id="WP_342799708.1">
    <property type="nucleotide sequence ID" value="NZ_CABFUZ020000099.1"/>
</dbReference>
<protein>
    <recommendedName>
        <fullName evidence="6">Small ribosomal subunit protein uS17</fullName>
    </recommendedName>
</protein>
<dbReference type="PANTHER" id="PTHR10744">
    <property type="entry name" value="40S RIBOSOMAL PROTEIN S11 FAMILY MEMBER"/>
    <property type="match status" value="1"/>
</dbReference>
<comment type="similarity">
    <text evidence="1 6 7">Belongs to the universal ribosomal protein uS17 family.</text>
</comment>
<dbReference type="Proteomes" id="UP000381693">
    <property type="component" value="Unassembled WGS sequence"/>
</dbReference>
<evidence type="ECO:0000313" key="9">
    <source>
        <dbReference type="EMBL" id="VVM05857.1"/>
    </source>
</evidence>
<dbReference type="NCBIfam" id="NF004123">
    <property type="entry name" value="PRK05610.1"/>
    <property type="match status" value="1"/>
</dbReference>
<evidence type="ECO:0000256" key="3">
    <source>
        <dbReference type="ARBA" id="ARBA00022884"/>
    </source>
</evidence>
<sequence>MKTEMHKKTASPEKSRASAQAPAEPPIVDSVAQPEQEAPPAVQSKGRTRTGQVVSAKMQKTIVVNVEQRVAHPLYRKIVRKHKKLYAHDEEGVAKLGDWVKIQETRPLSRLKCWRLVAVLRSASEETAV</sequence>
<dbReference type="GO" id="GO:0019843">
    <property type="term" value="F:rRNA binding"/>
    <property type="evidence" value="ECO:0007669"/>
    <property type="project" value="UniProtKB-UniRule"/>
</dbReference>
<dbReference type="NCBIfam" id="TIGR03635">
    <property type="entry name" value="uS17_bact"/>
    <property type="match status" value="1"/>
</dbReference>
<evidence type="ECO:0000256" key="5">
    <source>
        <dbReference type="ARBA" id="ARBA00023274"/>
    </source>
</evidence>